<dbReference type="Pfam" id="PF06477">
    <property type="entry name" value="DUF1091"/>
    <property type="match status" value="1"/>
</dbReference>
<evidence type="ECO:0000313" key="2">
    <source>
        <dbReference type="Proteomes" id="UP001152759"/>
    </source>
</evidence>
<dbReference type="PANTHER" id="PTHR21112">
    <property type="entry name" value="CHEMOSENSORY PROTEIN A 29A-RELATED"/>
    <property type="match status" value="1"/>
</dbReference>
<dbReference type="Proteomes" id="UP001152759">
    <property type="component" value="Chromosome 4"/>
</dbReference>
<keyword evidence="2" id="KW-1185">Reference proteome</keyword>
<accession>A0A9P0F2M3</accession>
<proteinExistence type="predicted"/>
<sequence>MVRHCRLLFPIFFFSTVTLVILTPSLAKPMFRRYKLVHEGIQNVRTRPEVFFEATLKKFNHTTPVIDAVFELRDPAANNWKTWVEGFERLGLDHTYTKSAISLSSTFCEFVTGKFIINRGWRDFGNMPSSCPIKKGKYSMQNYVIEDKYLPPFVPGIHWRLDFISGPDGTRQNNETAIMSYYTKVVYY</sequence>
<dbReference type="PANTHER" id="PTHR21112:SF0">
    <property type="entry name" value="CHEMOSENSORY PROTEIN A 29A-RELATED"/>
    <property type="match status" value="1"/>
</dbReference>
<gene>
    <name evidence="1" type="ORF">BEMITA_LOCUS8144</name>
</gene>
<dbReference type="InterPro" id="IPR010512">
    <property type="entry name" value="DUF1091"/>
</dbReference>
<dbReference type="EMBL" id="OU963865">
    <property type="protein sequence ID" value="CAH0389301.1"/>
    <property type="molecule type" value="Genomic_DNA"/>
</dbReference>
<evidence type="ECO:0000313" key="1">
    <source>
        <dbReference type="EMBL" id="CAH0389301.1"/>
    </source>
</evidence>
<protein>
    <submittedName>
        <fullName evidence="1">Uncharacterized protein</fullName>
    </submittedName>
</protein>
<name>A0A9P0F2M3_BEMTA</name>
<dbReference type="AlphaFoldDB" id="A0A9P0F2M3"/>
<reference evidence="1" key="1">
    <citation type="submission" date="2021-12" db="EMBL/GenBank/DDBJ databases">
        <authorList>
            <person name="King R."/>
        </authorList>
    </citation>
    <scope>NUCLEOTIDE SEQUENCE</scope>
</reference>
<organism evidence="1 2">
    <name type="scientific">Bemisia tabaci</name>
    <name type="common">Sweetpotato whitefly</name>
    <name type="synonym">Aleurodes tabaci</name>
    <dbReference type="NCBI Taxonomy" id="7038"/>
    <lineage>
        <taxon>Eukaryota</taxon>
        <taxon>Metazoa</taxon>
        <taxon>Ecdysozoa</taxon>
        <taxon>Arthropoda</taxon>
        <taxon>Hexapoda</taxon>
        <taxon>Insecta</taxon>
        <taxon>Pterygota</taxon>
        <taxon>Neoptera</taxon>
        <taxon>Paraneoptera</taxon>
        <taxon>Hemiptera</taxon>
        <taxon>Sternorrhyncha</taxon>
        <taxon>Aleyrodoidea</taxon>
        <taxon>Aleyrodidae</taxon>
        <taxon>Aleyrodinae</taxon>
        <taxon>Bemisia</taxon>
    </lineage>
</organism>